<organism evidence="1 2">
    <name type="scientific">Coprobacter fastidiosus NSB1 = JCM 33896</name>
    <dbReference type="NCBI Taxonomy" id="1349822"/>
    <lineage>
        <taxon>Bacteria</taxon>
        <taxon>Pseudomonadati</taxon>
        <taxon>Bacteroidota</taxon>
        <taxon>Bacteroidia</taxon>
        <taxon>Bacteroidales</taxon>
        <taxon>Barnesiellaceae</taxon>
        <taxon>Coprobacter</taxon>
    </lineage>
</organism>
<name>A0A495WKN3_9BACT</name>
<dbReference type="RefSeq" id="WP_009316809.1">
    <property type="nucleotide sequence ID" value="NZ_KI440778.1"/>
</dbReference>
<evidence type="ECO:0000313" key="1">
    <source>
        <dbReference type="EMBL" id="RKT61203.1"/>
    </source>
</evidence>
<dbReference type="InterPro" id="IPR026413">
    <property type="entry name" value="CXXX_rpt_assoc"/>
</dbReference>
<reference evidence="1 2" key="1">
    <citation type="submission" date="2018-10" db="EMBL/GenBank/DDBJ databases">
        <title>Genomic Encyclopedia of Archaeal and Bacterial Type Strains, Phase II (KMG-II): from individual species to whole genera.</title>
        <authorList>
            <person name="Goeker M."/>
        </authorList>
    </citation>
    <scope>NUCLEOTIDE SEQUENCE [LARGE SCALE GENOMIC DNA]</scope>
    <source>
        <strain evidence="1 2">NSB1</strain>
    </source>
</reference>
<dbReference type="EMBL" id="RBXN01000001">
    <property type="protein sequence ID" value="RKT61203.1"/>
    <property type="molecule type" value="Genomic_DNA"/>
</dbReference>
<comment type="caution">
    <text evidence="1">The sequence shown here is derived from an EMBL/GenBank/DDBJ whole genome shotgun (WGS) entry which is preliminary data.</text>
</comment>
<sequence>MERKLIGSVSEQERDEIRTLFERKNGLNELFKVLDAENEALYNKLVADMSITATKFQSWWDEKAQKYQWDSLPDHRWEIDFDTCEIFLVKR</sequence>
<keyword evidence="2" id="KW-1185">Reference proteome</keyword>
<dbReference type="Proteomes" id="UP000269493">
    <property type="component" value="Unassembled WGS sequence"/>
</dbReference>
<dbReference type="AlphaFoldDB" id="A0A495WKN3"/>
<evidence type="ECO:0000313" key="2">
    <source>
        <dbReference type="Proteomes" id="UP000269493"/>
    </source>
</evidence>
<accession>A0A495WKN3</accession>
<dbReference type="GeneID" id="92927400"/>
<gene>
    <name evidence="1" type="ORF">BC742_0245</name>
</gene>
<dbReference type="NCBIfam" id="TIGR04116">
    <property type="entry name" value="CXXX_rpt_assoc"/>
    <property type="match status" value="1"/>
</dbReference>
<proteinExistence type="predicted"/>
<protein>
    <submittedName>
        <fullName evidence="1">CXXX repeat modification system protein</fullName>
    </submittedName>
</protein>
<dbReference type="OrthoDB" id="1073228at2"/>